<dbReference type="PANTHER" id="PTHR11571">
    <property type="entry name" value="GLUTATHIONE S-TRANSFERASE"/>
    <property type="match status" value="1"/>
</dbReference>
<dbReference type="STRING" id="564608.C1MWR5"/>
<name>C1MWR5_MICPC</name>
<dbReference type="AlphaFoldDB" id="C1MWR5"/>
<evidence type="ECO:0000259" key="1">
    <source>
        <dbReference type="PROSITE" id="PS50404"/>
    </source>
</evidence>
<dbReference type="GO" id="GO:0006749">
    <property type="term" value="P:glutathione metabolic process"/>
    <property type="evidence" value="ECO:0007669"/>
    <property type="project" value="TreeGrafter"/>
</dbReference>
<feature type="domain" description="GST N-terminal" evidence="1">
    <location>
        <begin position="3"/>
        <end position="84"/>
    </location>
</feature>
<dbReference type="GO" id="GO:0004364">
    <property type="term" value="F:glutathione transferase activity"/>
    <property type="evidence" value="ECO:0007669"/>
    <property type="project" value="TreeGrafter"/>
</dbReference>
<organism evidence="4">
    <name type="scientific">Micromonas pusilla (strain CCMP1545)</name>
    <name type="common">Picoplanktonic green alga</name>
    <dbReference type="NCBI Taxonomy" id="564608"/>
    <lineage>
        <taxon>Eukaryota</taxon>
        <taxon>Viridiplantae</taxon>
        <taxon>Chlorophyta</taxon>
        <taxon>Mamiellophyceae</taxon>
        <taxon>Mamiellales</taxon>
        <taxon>Mamiellaceae</taxon>
        <taxon>Micromonas</taxon>
    </lineage>
</organism>
<dbReference type="SUPFAM" id="SSF52833">
    <property type="entry name" value="Thioredoxin-like"/>
    <property type="match status" value="1"/>
</dbReference>
<accession>C1MWR5</accession>
<dbReference type="InterPro" id="IPR004046">
    <property type="entry name" value="GST_C"/>
</dbReference>
<dbReference type="Gene3D" id="3.40.30.10">
    <property type="entry name" value="Glutaredoxin"/>
    <property type="match status" value="1"/>
</dbReference>
<dbReference type="InterPro" id="IPR010987">
    <property type="entry name" value="Glutathione-S-Trfase_C-like"/>
</dbReference>
<dbReference type="KEGG" id="mpp:MICPUCDRAFT_37507"/>
<dbReference type="Gene3D" id="1.20.1050.10">
    <property type="match status" value="1"/>
</dbReference>
<evidence type="ECO:0000313" key="4">
    <source>
        <dbReference type="Proteomes" id="UP000001876"/>
    </source>
</evidence>
<proteinExistence type="predicted"/>
<dbReference type="RefSeq" id="XP_003059674.1">
    <property type="nucleotide sequence ID" value="XM_003059628.1"/>
</dbReference>
<dbReference type="PROSITE" id="PS50404">
    <property type="entry name" value="GST_NTER"/>
    <property type="match status" value="1"/>
</dbReference>
<dbReference type="InterPro" id="IPR050213">
    <property type="entry name" value="GST_superfamily"/>
</dbReference>
<dbReference type="OrthoDB" id="414243at2759"/>
<dbReference type="EMBL" id="GG663741">
    <property type="protein sequence ID" value="EEH55626.1"/>
    <property type="molecule type" value="Genomic_DNA"/>
</dbReference>
<dbReference type="Proteomes" id="UP000001876">
    <property type="component" value="Unassembled WGS sequence"/>
</dbReference>
<dbReference type="InterPro" id="IPR036282">
    <property type="entry name" value="Glutathione-S-Trfase_C_sf"/>
</dbReference>
<dbReference type="Pfam" id="PF14497">
    <property type="entry name" value="GST_C_3"/>
    <property type="match status" value="1"/>
</dbReference>
<dbReference type="SUPFAM" id="SSF47616">
    <property type="entry name" value="GST C-terminal domain-like"/>
    <property type="match status" value="1"/>
</dbReference>
<protein>
    <submittedName>
        <fullName evidence="3">Predicted protein</fullName>
    </submittedName>
</protein>
<keyword evidence="4" id="KW-1185">Reference proteome</keyword>
<dbReference type="InterPro" id="IPR004045">
    <property type="entry name" value="Glutathione_S-Trfase_N"/>
</dbReference>
<dbReference type="PROSITE" id="PS50405">
    <property type="entry name" value="GST_CTER"/>
    <property type="match status" value="1"/>
</dbReference>
<reference evidence="3 4" key="1">
    <citation type="journal article" date="2009" name="Science">
        <title>Green evolution and dynamic adaptations revealed by genomes of the marine picoeukaryotes Micromonas.</title>
        <authorList>
            <person name="Worden A.Z."/>
            <person name="Lee J.H."/>
            <person name="Mock T."/>
            <person name="Rouze P."/>
            <person name="Simmons M.P."/>
            <person name="Aerts A.L."/>
            <person name="Allen A.E."/>
            <person name="Cuvelier M.L."/>
            <person name="Derelle E."/>
            <person name="Everett M.V."/>
            <person name="Foulon E."/>
            <person name="Grimwood J."/>
            <person name="Gundlach H."/>
            <person name="Henrissat B."/>
            <person name="Napoli C."/>
            <person name="McDonald S.M."/>
            <person name="Parker M.S."/>
            <person name="Rombauts S."/>
            <person name="Salamov A."/>
            <person name="Von Dassow P."/>
            <person name="Badger J.H."/>
            <person name="Coutinho P.M."/>
            <person name="Demir E."/>
            <person name="Dubchak I."/>
            <person name="Gentemann C."/>
            <person name="Eikrem W."/>
            <person name="Gready J.E."/>
            <person name="John U."/>
            <person name="Lanier W."/>
            <person name="Lindquist E.A."/>
            <person name="Lucas S."/>
            <person name="Mayer K.F."/>
            <person name="Moreau H."/>
            <person name="Not F."/>
            <person name="Otillar R."/>
            <person name="Panaud O."/>
            <person name="Pangilinan J."/>
            <person name="Paulsen I."/>
            <person name="Piegu B."/>
            <person name="Poliakov A."/>
            <person name="Robbens S."/>
            <person name="Schmutz J."/>
            <person name="Toulza E."/>
            <person name="Wyss T."/>
            <person name="Zelensky A."/>
            <person name="Zhou K."/>
            <person name="Armbrust E.V."/>
            <person name="Bhattacharya D."/>
            <person name="Goodenough U.W."/>
            <person name="Van de Peer Y."/>
            <person name="Grigoriev I.V."/>
        </authorList>
    </citation>
    <scope>NUCLEOTIDE SEQUENCE [LARGE SCALE GENOMIC DNA]</scope>
    <source>
        <strain evidence="3 4">CCMP1545</strain>
    </source>
</reference>
<dbReference type="Pfam" id="PF13409">
    <property type="entry name" value="GST_N_2"/>
    <property type="match status" value="1"/>
</dbReference>
<dbReference type="GeneID" id="9685410"/>
<evidence type="ECO:0000259" key="2">
    <source>
        <dbReference type="PROSITE" id="PS50405"/>
    </source>
</evidence>
<dbReference type="OMA" id="QTHEELW"/>
<dbReference type="eggNOG" id="KOG1695">
    <property type="taxonomic scope" value="Eukaryota"/>
</dbReference>
<evidence type="ECO:0000313" key="3">
    <source>
        <dbReference type="EMBL" id="EEH55626.1"/>
    </source>
</evidence>
<gene>
    <name evidence="3" type="ORF">MICPUCDRAFT_37507</name>
</gene>
<feature type="domain" description="GST C-terminal" evidence="2">
    <location>
        <begin position="87"/>
        <end position="215"/>
    </location>
</feature>
<sequence length="223" mass="24159">MAPTLKLVYFDVMARGLPLVMCLEHGGLEYEAKNVLRGDLDWAAMKASDDAPFDQLPVLFVDGKPIAQTAACAHVIGKIAGTDGGDDIADYAVSSMLISETEDIYKDLAKGAVTQFKELGDRAEDNKAMWAEAFPKHYAMLEKLVVAGGDAFTSTGVSVGEFYLWSILHQVSLMAGEAGKTSLDAFPKLKAFYDRVASMEKTKAVLEGKTAMGPSLWGQYFIE</sequence>
<dbReference type="InterPro" id="IPR036249">
    <property type="entry name" value="Thioredoxin-like_sf"/>
</dbReference>